<dbReference type="InterPro" id="IPR006059">
    <property type="entry name" value="SBP"/>
</dbReference>
<dbReference type="AlphaFoldDB" id="A0A8T6ZKY3"/>
<evidence type="ECO:0000313" key="5">
    <source>
        <dbReference type="Proteomes" id="UP000030460"/>
    </source>
</evidence>
<dbReference type="EMBL" id="JTDB02000011">
    <property type="protein sequence ID" value="NLP64920.1"/>
    <property type="molecule type" value="Genomic_DNA"/>
</dbReference>
<dbReference type="Proteomes" id="UP000030460">
    <property type="component" value="Unassembled WGS sequence"/>
</dbReference>
<evidence type="ECO:0000256" key="1">
    <source>
        <dbReference type="ARBA" id="ARBA00004418"/>
    </source>
</evidence>
<evidence type="ECO:0000313" key="4">
    <source>
        <dbReference type="EMBL" id="NLP64920.1"/>
    </source>
</evidence>
<keyword evidence="3" id="KW-0732">Signal</keyword>
<name>A0A8T6ZKY3_9BURK</name>
<keyword evidence="5" id="KW-1185">Reference proteome</keyword>
<evidence type="ECO:0000256" key="2">
    <source>
        <dbReference type="ARBA" id="ARBA00008520"/>
    </source>
</evidence>
<dbReference type="Pfam" id="PF01547">
    <property type="entry name" value="SBP_bac_1"/>
    <property type="match status" value="1"/>
</dbReference>
<reference evidence="4" key="2">
    <citation type="submission" date="2020-04" db="EMBL/GenBank/DDBJ databases">
        <authorList>
            <person name="Alexandrino P."/>
            <person name="Mendonca T."/>
            <person name="Guaman L."/>
            <person name="Cherix J."/>
            <person name="Lozano-Sakalauskas G."/>
            <person name="Fujita A."/>
            <person name="Filho E.R."/>
            <person name="Long P."/>
            <person name="Padilla G."/>
            <person name="Taciro M.K."/>
            <person name="Gomez J.G."/>
            <person name="Silva L.F."/>
            <person name="Torres M."/>
        </authorList>
    </citation>
    <scope>NUCLEOTIDE SEQUENCE</scope>
    <source>
        <strain evidence="4">LMG 19450</strain>
    </source>
</reference>
<evidence type="ECO:0000256" key="3">
    <source>
        <dbReference type="SAM" id="SignalP"/>
    </source>
</evidence>
<protein>
    <submittedName>
        <fullName evidence="4">Carbohydrate ABC transporter substrate-binding protein</fullName>
    </submittedName>
</protein>
<comment type="similarity">
    <text evidence="2">Belongs to the bacterial solute-binding protein 1 family.</text>
</comment>
<organism evidence="4 5">
    <name type="scientific">Paraburkholderia sacchari</name>
    <dbReference type="NCBI Taxonomy" id="159450"/>
    <lineage>
        <taxon>Bacteria</taxon>
        <taxon>Pseudomonadati</taxon>
        <taxon>Pseudomonadota</taxon>
        <taxon>Betaproteobacteria</taxon>
        <taxon>Burkholderiales</taxon>
        <taxon>Burkholderiaceae</taxon>
        <taxon>Paraburkholderia</taxon>
    </lineage>
</organism>
<gene>
    <name evidence="4" type="ORF">NH14_028030</name>
</gene>
<dbReference type="SUPFAM" id="SSF53850">
    <property type="entry name" value="Periplasmic binding protein-like II"/>
    <property type="match status" value="1"/>
</dbReference>
<comment type="caution">
    <text evidence="4">The sequence shown here is derived from an EMBL/GenBank/DDBJ whole genome shotgun (WGS) entry which is preliminary data.</text>
</comment>
<reference evidence="4" key="1">
    <citation type="journal article" date="2015" name="Genome Announc.">
        <title>Draft Genome Sequence of the Polyhydroxyalkanoate-Producing Bacterium Burkholderia sacchari LMG 19450 Isolated from Brazilian Sugarcane Plantation Soil.</title>
        <authorList>
            <person name="Alexandrino P.M."/>
            <person name="Mendonca T.T."/>
            <person name="Guaman Bautista L.P."/>
            <person name="Cherix J."/>
            <person name="Lozano-Sakalauskas G.C."/>
            <person name="Fujita A."/>
            <person name="Ramos Filho E."/>
            <person name="Long P."/>
            <person name="Padilla G."/>
            <person name="Taciro M.K."/>
            <person name="Gomez J.G."/>
            <person name="Silva L.F."/>
        </authorList>
    </citation>
    <scope>NUCLEOTIDE SEQUENCE</scope>
    <source>
        <strain evidence="4">LMG 19450</strain>
    </source>
</reference>
<dbReference type="RefSeq" id="WP_084225962.1">
    <property type="nucleotide sequence ID" value="NZ_CADFGF010000024.1"/>
</dbReference>
<dbReference type="GO" id="GO:0042597">
    <property type="term" value="C:periplasmic space"/>
    <property type="evidence" value="ECO:0007669"/>
    <property type="project" value="UniProtKB-SubCell"/>
</dbReference>
<dbReference type="PANTHER" id="PTHR43649">
    <property type="entry name" value="ARABINOSE-BINDING PROTEIN-RELATED"/>
    <property type="match status" value="1"/>
</dbReference>
<dbReference type="OrthoDB" id="8663148at2"/>
<accession>A0A8T6ZKY3</accession>
<comment type="subcellular location">
    <subcellularLocation>
        <location evidence="1">Periplasm</location>
    </subcellularLocation>
</comment>
<proteinExistence type="inferred from homology"/>
<feature type="signal peptide" evidence="3">
    <location>
        <begin position="1"/>
        <end position="40"/>
    </location>
</feature>
<dbReference type="Gene3D" id="3.40.190.10">
    <property type="entry name" value="Periplasmic binding protein-like II"/>
    <property type="match status" value="2"/>
</dbReference>
<feature type="chain" id="PRO_5035850666" evidence="3">
    <location>
        <begin position="41"/>
        <end position="427"/>
    </location>
</feature>
<sequence length="427" mass="47631">MFAQRFRTRFRNLSTLARTTAAVAAVAVVAGSFASGVADAATLTVNVAARGNQRSTWQDAFDKFKKANPDVDLKVSYITEEAYKVQMSGWLATDPPDVVSWHDGERMAYYAQRGLLEDLSADWAKNGWNEQYASVKEPSTYKGKQYAAPLGYDAYGFFYRKDLFQKAGIKAEPKTWNEFLDACKKLKASGVQPIAVAARDSWTLAAWFDYLDLRINGNAFHQQLMAGEIPYTDARVKKVFTAWKTLIDSHYFMDNALSYDVDSIAPVLVNGKAAMMLMGTFFSASFPASMKQDVGFFRFPVIDASVPMAEDGPVNVLLIPAKAKNKADARRLLAFMETPQINADLARGWGTLPSNNKAPEPEDAISKVGFQTLSNTRGGIAQFYDRDMQKEMADEGMKAMQQFYSDPSQIDALLARLETTRQRIYHK</sequence>
<dbReference type="InterPro" id="IPR050490">
    <property type="entry name" value="Bact_solute-bd_prot1"/>
</dbReference>